<reference evidence="1 2" key="1">
    <citation type="journal article" date="2021" name="Int. J. Syst. Evol. Microbiol.">
        <title>Reticulibacter mediterranei gen. nov., sp. nov., within the new family Reticulibacteraceae fam. nov., and Ktedonospora formicarum gen. nov., sp. nov., Ktedonobacter robiniae sp. nov., Dictyobacter formicarum sp. nov. and Dictyobacter arantiisoli sp. nov., belonging to the class Ktedonobacteria.</title>
        <authorList>
            <person name="Yabe S."/>
            <person name="Zheng Y."/>
            <person name="Wang C.M."/>
            <person name="Sakai Y."/>
            <person name="Abe K."/>
            <person name="Yokota A."/>
            <person name="Donadio S."/>
            <person name="Cavaletti L."/>
            <person name="Monciardini P."/>
        </authorList>
    </citation>
    <scope>NUCLEOTIDE SEQUENCE [LARGE SCALE GENOMIC DNA]</scope>
    <source>
        <strain evidence="1 2">SOSP1-9</strain>
    </source>
</reference>
<evidence type="ECO:0000313" key="1">
    <source>
        <dbReference type="EMBL" id="GHO85577.1"/>
    </source>
</evidence>
<sequence>MHKNIFSDRFIELQPEFIGGKRFDVMYTNMSHMKHGSSFCIKSGMIHVLCGMGVKSETEIQPGPTPLARCCNELVSCRDQQRDEEVNADKEAIE</sequence>
<accession>A0ABQ3VHC0</accession>
<gene>
    <name evidence="1" type="ORF">KSZ_35830</name>
</gene>
<protein>
    <submittedName>
        <fullName evidence="1">Uncharacterized protein</fullName>
    </submittedName>
</protein>
<comment type="caution">
    <text evidence="1">The sequence shown here is derived from an EMBL/GenBank/DDBJ whole genome shotgun (WGS) entry which is preliminary data.</text>
</comment>
<organism evidence="1 2">
    <name type="scientific">Dictyobacter formicarum</name>
    <dbReference type="NCBI Taxonomy" id="2778368"/>
    <lineage>
        <taxon>Bacteria</taxon>
        <taxon>Bacillati</taxon>
        <taxon>Chloroflexota</taxon>
        <taxon>Ktedonobacteria</taxon>
        <taxon>Ktedonobacterales</taxon>
        <taxon>Dictyobacteraceae</taxon>
        <taxon>Dictyobacter</taxon>
    </lineage>
</organism>
<keyword evidence="2" id="KW-1185">Reference proteome</keyword>
<name>A0ABQ3VHC0_9CHLR</name>
<dbReference type="Proteomes" id="UP000635565">
    <property type="component" value="Unassembled WGS sequence"/>
</dbReference>
<evidence type="ECO:0000313" key="2">
    <source>
        <dbReference type="Proteomes" id="UP000635565"/>
    </source>
</evidence>
<dbReference type="EMBL" id="BNJJ01000009">
    <property type="protein sequence ID" value="GHO85577.1"/>
    <property type="molecule type" value="Genomic_DNA"/>
</dbReference>
<proteinExistence type="predicted"/>